<dbReference type="EMBL" id="JAGTTL010000008">
    <property type="protein sequence ID" value="KAK6319089.1"/>
    <property type="molecule type" value="Genomic_DNA"/>
</dbReference>
<accession>A0AAN8M083</accession>
<proteinExistence type="predicted"/>
<name>A0AAN8M083_9TELE</name>
<sequence>MLPRSCRICGQMHCHANCNNLIQYLHFWPRVSLQLLCRWKNAGLSDFSIPREDSSTLQILLDTFHFQNMDISTPYNCCQQARTYDQSISSSQSEHVPVHGADEVCECCDSGCENIRMRRGISRRATEDTRSLILGPVIIRATVQGSETMDGRTMEQCEHSATRSFSGHVFKVRFR</sequence>
<protein>
    <submittedName>
        <fullName evidence="1">Uncharacterized protein</fullName>
    </submittedName>
</protein>
<reference evidence="1 2" key="1">
    <citation type="submission" date="2021-04" db="EMBL/GenBank/DDBJ databases">
        <authorList>
            <person name="De Guttry C."/>
            <person name="Zahm M."/>
            <person name="Klopp C."/>
            <person name="Cabau C."/>
            <person name="Louis A."/>
            <person name="Berthelot C."/>
            <person name="Parey E."/>
            <person name="Roest Crollius H."/>
            <person name="Montfort J."/>
            <person name="Robinson-Rechavi M."/>
            <person name="Bucao C."/>
            <person name="Bouchez O."/>
            <person name="Gislard M."/>
            <person name="Lluch J."/>
            <person name="Milhes M."/>
            <person name="Lampietro C."/>
            <person name="Lopez Roques C."/>
            <person name="Donnadieu C."/>
            <person name="Braasch I."/>
            <person name="Desvignes T."/>
            <person name="Postlethwait J."/>
            <person name="Bobe J."/>
            <person name="Wedekind C."/>
            <person name="Guiguen Y."/>
        </authorList>
    </citation>
    <scope>NUCLEOTIDE SEQUENCE [LARGE SCALE GENOMIC DNA]</scope>
    <source>
        <strain evidence="1">Cs_M1</strain>
        <tissue evidence="1">Blood</tissue>
    </source>
</reference>
<dbReference type="Gene3D" id="2.60.40.4100">
    <property type="entry name" value="Zona pellucida, ZP-C domain"/>
    <property type="match status" value="1"/>
</dbReference>
<dbReference type="Proteomes" id="UP001356427">
    <property type="component" value="Unassembled WGS sequence"/>
</dbReference>
<keyword evidence="2" id="KW-1185">Reference proteome</keyword>
<dbReference type="AlphaFoldDB" id="A0AAN8M083"/>
<gene>
    <name evidence="1" type="ORF">J4Q44_G00103000</name>
</gene>
<organism evidence="1 2">
    <name type="scientific">Coregonus suidteri</name>
    <dbReference type="NCBI Taxonomy" id="861788"/>
    <lineage>
        <taxon>Eukaryota</taxon>
        <taxon>Metazoa</taxon>
        <taxon>Chordata</taxon>
        <taxon>Craniata</taxon>
        <taxon>Vertebrata</taxon>
        <taxon>Euteleostomi</taxon>
        <taxon>Actinopterygii</taxon>
        <taxon>Neopterygii</taxon>
        <taxon>Teleostei</taxon>
        <taxon>Protacanthopterygii</taxon>
        <taxon>Salmoniformes</taxon>
        <taxon>Salmonidae</taxon>
        <taxon>Coregoninae</taxon>
        <taxon>Coregonus</taxon>
    </lineage>
</organism>
<dbReference type="InterPro" id="IPR042235">
    <property type="entry name" value="ZP-C_dom"/>
</dbReference>
<evidence type="ECO:0000313" key="2">
    <source>
        <dbReference type="Proteomes" id="UP001356427"/>
    </source>
</evidence>
<comment type="caution">
    <text evidence="1">The sequence shown here is derived from an EMBL/GenBank/DDBJ whole genome shotgun (WGS) entry which is preliminary data.</text>
</comment>
<evidence type="ECO:0000313" key="1">
    <source>
        <dbReference type="EMBL" id="KAK6319089.1"/>
    </source>
</evidence>